<evidence type="ECO:0000256" key="1">
    <source>
        <dbReference type="SAM" id="Phobius"/>
    </source>
</evidence>
<dbReference type="EMBL" id="LAJX01000056">
    <property type="protein sequence ID" value="KJV07161.1"/>
    <property type="molecule type" value="Genomic_DNA"/>
</dbReference>
<keyword evidence="1" id="KW-1133">Transmembrane helix</keyword>
<gene>
    <name evidence="4" type="ORF">VZ94_06545</name>
</gene>
<comment type="caution">
    <text evidence="4">The sequence shown here is derived from an EMBL/GenBank/DDBJ whole genome shotgun (WGS) entry which is preliminary data.</text>
</comment>
<evidence type="ECO:0000259" key="2">
    <source>
        <dbReference type="Pfam" id="PF18575"/>
    </source>
</evidence>
<feature type="domain" description="McpB second HAMP" evidence="3">
    <location>
        <begin position="254"/>
        <end position="298"/>
    </location>
</feature>
<keyword evidence="5" id="KW-1185">Reference proteome</keyword>
<protein>
    <submittedName>
        <fullName evidence="4">Uncharacterized protein</fullName>
    </submittedName>
</protein>
<dbReference type="AlphaFoldDB" id="A0A0F3IKD4"/>
<reference evidence="5" key="1">
    <citation type="submission" date="2015-03" db="EMBL/GenBank/DDBJ databases">
        <title>Draft genome sequence of a novel methanotroph (Sn10-6) isolated from flooded ricefield rhizosphere in India.</title>
        <authorList>
            <person name="Pandit P.S."/>
            <person name="Pore S.D."/>
            <person name="Arora P."/>
            <person name="Kapse N.G."/>
            <person name="Dhakephalkar P.K."/>
            <person name="Rahalkar M.C."/>
        </authorList>
    </citation>
    <scope>NUCLEOTIDE SEQUENCE [LARGE SCALE GENOMIC DNA]</scope>
    <source>
        <strain evidence="5">Sn10-6</strain>
    </source>
</reference>
<dbReference type="Gene3D" id="1.20.120.1530">
    <property type="match status" value="1"/>
</dbReference>
<proteinExistence type="predicted"/>
<feature type="domain" description="McpB third HAMP" evidence="2">
    <location>
        <begin position="304"/>
        <end position="327"/>
    </location>
</feature>
<feature type="transmembrane region" description="Helical" evidence="1">
    <location>
        <begin position="9"/>
        <end position="29"/>
    </location>
</feature>
<feature type="transmembrane region" description="Helical" evidence="1">
    <location>
        <begin position="185"/>
        <end position="203"/>
    </location>
</feature>
<sequence length="329" mass="36779">MNISFKQRILLGFFSLIAMMGIIIAISLIQFNKARTSSIELNDQLLPVALAAQNMALDILQVQQLIQDGSVTHNTDSFIQADSYANDFKQQNTALQAMAFLSDDKKAELVRIGAAFDNYYAIGRRMGTAYIEQGMEAGNVLMGGFDEAATQLNDAMARFRDNAIERETHIAKDLSEGVSSATQNIIIASILIIIVSVLISYYLTRYLYLQLGIDPFYAKGIAKEIAKGNFSREIQLEPGDNGSLLAAIKQIQQSINDFVAALEHMMKKHDEGWIWETIDASKYPGTYGRLAKDINRLVRSHIDVKMQVVEVISHYAKGDFTMDMPRFTR</sequence>
<dbReference type="OrthoDB" id="2489132at2"/>
<organism evidence="4 5">
    <name type="scientific">Methylocucumis oryzae</name>
    <dbReference type="NCBI Taxonomy" id="1632867"/>
    <lineage>
        <taxon>Bacteria</taxon>
        <taxon>Pseudomonadati</taxon>
        <taxon>Pseudomonadota</taxon>
        <taxon>Gammaproteobacteria</taxon>
        <taxon>Methylococcales</taxon>
        <taxon>Methylococcaceae</taxon>
        <taxon>Methylocucumis</taxon>
    </lineage>
</organism>
<dbReference type="InterPro" id="IPR041395">
    <property type="entry name" value="McpB_HAMP_3rd"/>
</dbReference>
<reference evidence="4 5" key="2">
    <citation type="journal article" date="2016" name="Microb. Ecol.">
        <title>Genome Characteristics of a Novel Type I Methanotroph (Sn10-6) Isolated from a Flooded Indian Rice Field.</title>
        <authorList>
            <person name="Rahalkar M.C."/>
            <person name="Pandit P.S."/>
            <person name="Dhakephalkar P.K."/>
            <person name="Pore S."/>
            <person name="Arora P."/>
            <person name="Kapse N."/>
        </authorList>
    </citation>
    <scope>NUCLEOTIDE SEQUENCE [LARGE SCALE GENOMIC DNA]</scope>
    <source>
        <strain evidence="4 5">Sn10-6</strain>
    </source>
</reference>
<accession>A0A0F3IKD4</accession>
<dbReference type="InterPro" id="IPR054421">
    <property type="entry name" value="McpB_HAMP_2nd"/>
</dbReference>
<name>A0A0F3IKD4_9GAMM</name>
<evidence type="ECO:0000313" key="4">
    <source>
        <dbReference type="EMBL" id="KJV07161.1"/>
    </source>
</evidence>
<dbReference type="Pfam" id="PF21927">
    <property type="entry name" value="McpB_HAMP_2"/>
    <property type="match status" value="1"/>
</dbReference>
<keyword evidence="1" id="KW-0812">Transmembrane</keyword>
<dbReference type="Proteomes" id="UP000033684">
    <property type="component" value="Unassembled WGS sequence"/>
</dbReference>
<evidence type="ECO:0000259" key="3">
    <source>
        <dbReference type="Pfam" id="PF21927"/>
    </source>
</evidence>
<keyword evidence="1" id="KW-0472">Membrane</keyword>
<evidence type="ECO:0000313" key="5">
    <source>
        <dbReference type="Proteomes" id="UP000033684"/>
    </source>
</evidence>
<dbReference type="Pfam" id="PF18575">
    <property type="entry name" value="HAMP_N3"/>
    <property type="match status" value="1"/>
</dbReference>